<dbReference type="EMBL" id="JAGFNK010000140">
    <property type="protein sequence ID" value="KAI9507117.1"/>
    <property type="molecule type" value="Genomic_DNA"/>
</dbReference>
<gene>
    <name evidence="1" type="ORF">F5148DRAFT_1208140</name>
</gene>
<sequence>MPDGEVISVSSGEDQQDHYVQRRAILEPAILNVVNALGGYEGGEYRLGDEVYGCLKDLKKFWRKDDADDERTVARILWASRVLPNDLVPIILETAGKGHVEDKRAVACTDLITAMTWPIDLAEELKELDEELDRGTDYTQLLQSHLHYKAALLRPGVLQALFSIILPCLARGPKTRTERDVQIVNVVLHLVRNLAFIKDLPPNVHLSADQAEFASLQSKLIRTLSESHFFDLLLTIASSAATDTAFNSWNALVLEIIYLLFRGAKPTHLVLEQSAQTKQDLRQLLTVEDRRRRDFARNAPSRHSRFGTTISVRLNPKKVSSSSITSAAPSEANAGIPISPDQPSCQPLVLHRQQALSQEPGAVIDLVKRHNKQKGKKEDEVARSDNLTPEARTVLRGVARTFIVSCFNTFLASLLKDIKSERPKITEKDNLRLLFVTKWFLEYFLAVQAQEKGVDASEPWAFGLVGEVIERSWIVWVLKRMSGAVEEKPKLWTELQAGIECLTQLLALLEAMASTSTGASGEAELHEAALLLQQQIVYNGQVLDAALDSLRMYKDGTQSLTFLRSSVHLAYALFRMLEKWAKTTGDGSYVRKRRKPKRKQSVKAQNAEEPDGVPDVEEEEQAQGQPEDEVIEETMFTFESFELKFANSDITQSLLTYIGRHKEFVSPEEMKRVVSLLHRQAVRAKAEGLFFQVSTLNLFKTILADRKSFPKDQPYKDLVALMNYVLRQFFKAVEADPFVLVEAFFPKNRNRWKRHSSWEPESKSKSKEVDPRFPPDVQVKKGFTWSEQLAIAMAALKEARQNELIEWVKEILTTVIAQRRRIEERANDPAPGTSDDEGEDIGKDAANHASDIPQTKTAADYTIPYTTDAQADAATRNPQLKLVFRLVHFHLQDEDADELEWYIPAGIEPSDLQLSLAVIERFEKAPLELNGRRASQLLCKKRRRGRRRRRRRTGSTSPGSEGESGGEGDDVPGNARKKARERETYKSAQFIEDSEEEYGRDIDEFFAREAELRRRTALAAASENSKTGTMRQRGTRKRGRAHPPLGSTAKERAAKRRKAVVLSSCGTPGGTGEGERVHEHGDNAGTRRDGPSPSPSIDDDGGGGEEVDDGNVDKADVASSPSRSSLADREVDAGSLVRARGQVGGGGGSSSSRPKARPRYHGAHLHGSGTGSDEEDESAILPLTLARRTLLSASDPEGGLQRSGSGDGGGGEVGVRKGRLIISDEE</sequence>
<organism evidence="1 2">
    <name type="scientific">Russula earlei</name>
    <dbReference type="NCBI Taxonomy" id="71964"/>
    <lineage>
        <taxon>Eukaryota</taxon>
        <taxon>Fungi</taxon>
        <taxon>Dikarya</taxon>
        <taxon>Basidiomycota</taxon>
        <taxon>Agaricomycotina</taxon>
        <taxon>Agaricomycetes</taxon>
        <taxon>Russulales</taxon>
        <taxon>Russulaceae</taxon>
        <taxon>Russula</taxon>
    </lineage>
</organism>
<evidence type="ECO:0000313" key="1">
    <source>
        <dbReference type="EMBL" id="KAI9507117.1"/>
    </source>
</evidence>
<dbReference type="Proteomes" id="UP001207468">
    <property type="component" value="Unassembled WGS sequence"/>
</dbReference>
<evidence type="ECO:0000313" key="2">
    <source>
        <dbReference type="Proteomes" id="UP001207468"/>
    </source>
</evidence>
<keyword evidence="2" id="KW-1185">Reference proteome</keyword>
<name>A0ACC0U7P4_9AGAM</name>
<reference evidence="1" key="1">
    <citation type="submission" date="2021-03" db="EMBL/GenBank/DDBJ databases">
        <title>Evolutionary priming and transition to the ectomycorrhizal habit in an iconic lineage of mushroom-forming fungi: is preadaptation a requirement?</title>
        <authorList>
            <consortium name="DOE Joint Genome Institute"/>
            <person name="Looney B.P."/>
            <person name="Miyauchi S."/>
            <person name="Morin E."/>
            <person name="Drula E."/>
            <person name="Courty P.E."/>
            <person name="Chicoki N."/>
            <person name="Fauchery L."/>
            <person name="Kohler A."/>
            <person name="Kuo A."/>
            <person name="LaButti K."/>
            <person name="Pangilinan J."/>
            <person name="Lipzen A."/>
            <person name="Riley R."/>
            <person name="Andreopoulos W."/>
            <person name="He G."/>
            <person name="Johnson J."/>
            <person name="Barry K.W."/>
            <person name="Grigoriev I.V."/>
            <person name="Nagy L."/>
            <person name="Hibbett D."/>
            <person name="Henrissat B."/>
            <person name="Matheny P.B."/>
            <person name="Labbe J."/>
            <person name="Martin A.F."/>
        </authorList>
    </citation>
    <scope>NUCLEOTIDE SEQUENCE</scope>
    <source>
        <strain evidence="1">BPL698</strain>
    </source>
</reference>
<protein>
    <submittedName>
        <fullName evidence="1">Timeless-domain-containing protein</fullName>
    </submittedName>
</protein>
<comment type="caution">
    <text evidence="1">The sequence shown here is derived from an EMBL/GenBank/DDBJ whole genome shotgun (WGS) entry which is preliminary data.</text>
</comment>
<proteinExistence type="predicted"/>
<accession>A0ACC0U7P4</accession>